<gene>
    <name evidence="1" type="ORF">JCM19301_1978</name>
</gene>
<dbReference type="EMBL" id="BBNR01000019">
    <property type="protein sequence ID" value="GAL68371.1"/>
    <property type="molecule type" value="Genomic_DNA"/>
</dbReference>
<protein>
    <submittedName>
        <fullName evidence="1">Uncharacterized protein</fullName>
    </submittedName>
</protein>
<proteinExistence type="predicted"/>
<dbReference type="Proteomes" id="UP000029641">
    <property type="component" value="Unassembled WGS sequence"/>
</dbReference>
<reference evidence="1 2" key="1">
    <citation type="journal article" date="2014" name="Genome Announc.">
        <title>Draft Genome Sequence of Marine Flavobacterium Jejuia pallidilutea Strain 11shimoA1 and Pigmentation Mutants.</title>
        <authorList>
            <person name="Takatani N."/>
            <person name="Nakanishi M."/>
            <person name="Meirelles P."/>
            <person name="Mino S."/>
            <person name="Suda W."/>
            <person name="Oshima K."/>
            <person name="Hattori M."/>
            <person name="Ohkuma M."/>
            <person name="Hosokawa M."/>
            <person name="Miyashita K."/>
            <person name="Thompson F.L."/>
            <person name="Niwa A."/>
            <person name="Sawabe T."/>
            <person name="Sawabe T."/>
        </authorList>
    </citation>
    <scope>NUCLEOTIDE SEQUENCE [LARGE SCALE GENOMIC DNA]</scope>
    <source>
        <strain evidence="1 2">JCM 19301</strain>
    </source>
</reference>
<dbReference type="AlphaFoldDB" id="A0A090VUH8"/>
<dbReference type="RefSeq" id="WP_238566318.1">
    <property type="nucleotide sequence ID" value="NZ_BBNR01000019.1"/>
</dbReference>
<sequence length="67" mass="7602">MQHIKINADTSAEILTEIKDAIGGTIQETWGEHKLIINNLVAKGYVKFIPFDYGVSYFITTLNFLKK</sequence>
<evidence type="ECO:0000313" key="1">
    <source>
        <dbReference type="EMBL" id="GAL68371.1"/>
    </source>
</evidence>
<evidence type="ECO:0000313" key="2">
    <source>
        <dbReference type="Proteomes" id="UP000029641"/>
    </source>
</evidence>
<name>A0A090VUH8_9FLAO</name>
<accession>A0A090VUH8</accession>
<organism evidence="1 2">
    <name type="scientific">Jejuia pallidilutea</name>
    <dbReference type="NCBI Taxonomy" id="504487"/>
    <lineage>
        <taxon>Bacteria</taxon>
        <taxon>Pseudomonadati</taxon>
        <taxon>Bacteroidota</taxon>
        <taxon>Flavobacteriia</taxon>
        <taxon>Flavobacteriales</taxon>
        <taxon>Flavobacteriaceae</taxon>
        <taxon>Jejuia</taxon>
    </lineage>
</organism>
<comment type="caution">
    <text evidence="1">The sequence shown here is derived from an EMBL/GenBank/DDBJ whole genome shotgun (WGS) entry which is preliminary data.</text>
</comment>